<evidence type="ECO:0000259" key="2">
    <source>
        <dbReference type="Pfam" id="PF00534"/>
    </source>
</evidence>
<feature type="domain" description="Glycosyltransferase subfamily 4-like N-terminal" evidence="3">
    <location>
        <begin position="17"/>
        <end position="168"/>
    </location>
</feature>
<dbReference type="PANTHER" id="PTHR46401">
    <property type="entry name" value="GLYCOSYLTRANSFERASE WBBK-RELATED"/>
    <property type="match status" value="1"/>
</dbReference>
<keyword evidence="1 4" id="KW-0808">Transferase</keyword>
<name>A0A318Y5A9_9FIRM</name>
<reference evidence="4 5" key="1">
    <citation type="submission" date="2018-06" db="EMBL/GenBank/DDBJ databases">
        <title>Genomic Encyclopedia of Type Strains, Phase I: the one thousand microbial genomes (KMG-I) project.</title>
        <authorList>
            <person name="Kyrpides N."/>
        </authorList>
    </citation>
    <scope>NUCLEOTIDE SEQUENCE [LARGE SCALE GENOMIC DNA]</scope>
    <source>
        <strain evidence="4 5">DSM 19573</strain>
    </source>
</reference>
<dbReference type="InterPro" id="IPR028098">
    <property type="entry name" value="Glyco_trans_4-like_N"/>
</dbReference>
<proteinExistence type="predicted"/>
<evidence type="ECO:0000256" key="1">
    <source>
        <dbReference type="ARBA" id="ARBA00022679"/>
    </source>
</evidence>
<dbReference type="Proteomes" id="UP000248132">
    <property type="component" value="Unassembled WGS sequence"/>
</dbReference>
<dbReference type="PANTHER" id="PTHR46401:SF2">
    <property type="entry name" value="GLYCOSYLTRANSFERASE WBBK-RELATED"/>
    <property type="match status" value="1"/>
</dbReference>
<dbReference type="EMBL" id="QKMR01000013">
    <property type="protein sequence ID" value="PYG87171.1"/>
    <property type="molecule type" value="Genomic_DNA"/>
</dbReference>
<dbReference type="GO" id="GO:0016757">
    <property type="term" value="F:glycosyltransferase activity"/>
    <property type="evidence" value="ECO:0007669"/>
    <property type="project" value="InterPro"/>
</dbReference>
<comment type="caution">
    <text evidence="4">The sequence shown here is derived from an EMBL/GenBank/DDBJ whole genome shotgun (WGS) entry which is preliminary data.</text>
</comment>
<dbReference type="Pfam" id="PF00534">
    <property type="entry name" value="Glycos_transf_1"/>
    <property type="match status" value="1"/>
</dbReference>
<dbReference type="RefSeq" id="WP_110462331.1">
    <property type="nucleotide sequence ID" value="NZ_QKMR01000013.1"/>
</dbReference>
<protein>
    <submittedName>
        <fullName evidence="4">Glycosyltransferase involved in cell wall biosynthesis</fullName>
    </submittedName>
</protein>
<dbReference type="InterPro" id="IPR001296">
    <property type="entry name" value="Glyco_trans_1"/>
</dbReference>
<evidence type="ECO:0000259" key="3">
    <source>
        <dbReference type="Pfam" id="PF13439"/>
    </source>
</evidence>
<feature type="domain" description="Glycosyl transferase family 1" evidence="2">
    <location>
        <begin position="181"/>
        <end position="335"/>
    </location>
</feature>
<dbReference type="Gene3D" id="3.40.50.2000">
    <property type="entry name" value="Glycogen Phosphorylase B"/>
    <property type="match status" value="2"/>
</dbReference>
<dbReference type="SUPFAM" id="SSF53756">
    <property type="entry name" value="UDP-Glycosyltransferase/glycogen phosphorylase"/>
    <property type="match status" value="1"/>
</dbReference>
<accession>A0A318Y5A9</accession>
<dbReference type="GO" id="GO:0009103">
    <property type="term" value="P:lipopolysaccharide biosynthetic process"/>
    <property type="evidence" value="ECO:0007669"/>
    <property type="project" value="TreeGrafter"/>
</dbReference>
<keyword evidence="5" id="KW-1185">Reference proteome</keyword>
<gene>
    <name evidence="4" type="ORF">LY28_02307</name>
</gene>
<evidence type="ECO:0000313" key="5">
    <source>
        <dbReference type="Proteomes" id="UP000248132"/>
    </source>
</evidence>
<dbReference type="Pfam" id="PF13439">
    <property type="entry name" value="Glyco_transf_4"/>
    <property type="match status" value="1"/>
</dbReference>
<evidence type="ECO:0000313" key="4">
    <source>
        <dbReference type="EMBL" id="PYG87171.1"/>
    </source>
</evidence>
<organism evidence="4 5">
    <name type="scientific">Ruminiclostridium sufflavum DSM 19573</name>
    <dbReference type="NCBI Taxonomy" id="1121337"/>
    <lineage>
        <taxon>Bacteria</taxon>
        <taxon>Bacillati</taxon>
        <taxon>Bacillota</taxon>
        <taxon>Clostridia</taxon>
        <taxon>Eubacteriales</taxon>
        <taxon>Oscillospiraceae</taxon>
        <taxon>Ruminiclostridium</taxon>
    </lineage>
</organism>
<dbReference type="AlphaFoldDB" id="A0A318Y5A9"/>
<sequence length="366" mass="43188">MEKAIMIVTNRYDPDVRVHKEAKYLRSKGFDVEVLCWDREGEYINKSNEKIDGIVIRRFFPYAKYGTGIKQLIAYIKFIIEIKKYLSKVEYSYLHCHDLDGIIAGFFLNKEKAKLIFDMHEFYEVLWKNQKLRYIIRSIVSFFQNKSDAIIYVNEEQMKVTKQKYRLKSFYLPNYPDEEYFKDIKKSYSDSLRIAYIGAVRQSFELKNLMDACKDLKNVEVIIHGMGVAYKYLRSIEANYNNVKVTGTYSVFQIGELYRNTDILYVVYPMDTAQNRLAFPVKFYEAILTKTPVIVSKGSVIEEFVKEHNIGLSVDGNNTEDILKCINNIVKNRDILDLQTKNISKIQFWYTWNKVINHLDKIYNIG</sequence>
<dbReference type="OrthoDB" id="2052976at2"/>